<dbReference type="PANTHER" id="PTHR32309:SF13">
    <property type="entry name" value="FERRIC ENTEROBACTIN TRANSPORT PROTEIN FEPE"/>
    <property type="match status" value="1"/>
</dbReference>
<comment type="subcellular location">
    <subcellularLocation>
        <location evidence="1">Cell membrane</location>
        <topology evidence="1">Multi-pass membrane protein</topology>
    </subcellularLocation>
</comment>
<sequence>MMLHSENSTDDTRTSKPLFTLLDFAAVIIKHWRLTACITLAAALVAVIYTLMLPNLYTARSMILPLEDDREGVGAALGQLAGLAGVGRIGLGNPSKADVYLAMLNGETIRDPLIDRFRLLEAYEAKYRTEAYGALDRNVAVTVGKKDGIITIAVDDRDPRRAAEMANAYVEELGRLANRLNMASAGNDRMYLEKRLASARVDLAKAEDALKAFQSKNKAVSVSDQAKATIDGVAQLRAQLAAQEVQLSAYRSQFTDSSQEVRTSKAAIGRLQAQIARLEGNGGGGSAIPSVGSMPQLGQQYLRLMRDFKIQETMVELLAKQYEVARMSEVKDVSPFQVLQVAKVPEKKSKPHRTLIVLVAALTAFLCSIYLSFVLEHLDRMSEQDKMRWFELKSRLLFWKKQKLTLQNE</sequence>
<reference evidence="10 11" key="1">
    <citation type="submission" date="2005-10" db="EMBL/GenBank/DDBJ databases">
        <title>Complete sequence of Geobacter metallireducens GS-15.</title>
        <authorList>
            <consortium name="US DOE Joint Genome Institute"/>
            <person name="Copeland A."/>
            <person name="Lucas S."/>
            <person name="Lapidus A."/>
            <person name="Barry K."/>
            <person name="Detter J.C."/>
            <person name="Glavina T."/>
            <person name="Hammon N."/>
            <person name="Israni S."/>
            <person name="Pitluck S."/>
            <person name="Di Bartolo G."/>
            <person name="Chain P."/>
            <person name="Schmutz J."/>
            <person name="Larimer F."/>
            <person name="Land M."/>
            <person name="Kyrpides N."/>
            <person name="Ivanova N."/>
            <person name="Richardson P."/>
        </authorList>
    </citation>
    <scope>NUCLEOTIDE SEQUENCE [LARGE SCALE GENOMIC DNA]</scope>
    <source>
        <strain evidence="11">ATCC 53774 / DSM 7210 / GS-15</strain>
    </source>
</reference>
<dbReference type="InterPro" id="IPR003856">
    <property type="entry name" value="LPS_length_determ_N"/>
</dbReference>
<evidence type="ECO:0000256" key="3">
    <source>
        <dbReference type="ARBA" id="ARBA00022692"/>
    </source>
</evidence>
<proteinExistence type="predicted"/>
<keyword evidence="4 7" id="KW-1133">Transmembrane helix</keyword>
<dbReference type="KEGG" id="gme:Gmet_2183"/>
<protein>
    <submittedName>
        <fullName evidence="10">Polysaccharide chain length determinant protein</fullName>
    </submittedName>
</protein>
<organism evidence="10 11">
    <name type="scientific">Geobacter metallireducens (strain ATCC 53774 / DSM 7210 / GS-15)</name>
    <dbReference type="NCBI Taxonomy" id="269799"/>
    <lineage>
        <taxon>Bacteria</taxon>
        <taxon>Pseudomonadati</taxon>
        <taxon>Thermodesulfobacteriota</taxon>
        <taxon>Desulfuromonadia</taxon>
        <taxon>Geobacterales</taxon>
        <taxon>Geobacteraceae</taxon>
        <taxon>Geobacter</taxon>
    </lineage>
</organism>
<dbReference type="EMBL" id="CP000148">
    <property type="protein sequence ID" value="ABB32411.1"/>
    <property type="molecule type" value="Genomic_DNA"/>
</dbReference>
<dbReference type="HOGENOM" id="CLU_051175_1_0_7"/>
<dbReference type="InterPro" id="IPR032807">
    <property type="entry name" value="GNVR"/>
</dbReference>
<evidence type="ECO:0000256" key="1">
    <source>
        <dbReference type="ARBA" id="ARBA00004651"/>
    </source>
</evidence>
<feature type="coiled-coil region" evidence="6">
    <location>
        <begin position="196"/>
        <end position="281"/>
    </location>
</feature>
<dbReference type="Proteomes" id="UP000007073">
    <property type="component" value="Chromosome"/>
</dbReference>
<reference evidence="10 11" key="2">
    <citation type="journal article" date="2009" name="BMC Microbiol.">
        <title>The genome sequence of Geobacter metallireducens: features of metabolism, physiology and regulation common and dissimilar to Geobacter sulfurreducens.</title>
        <authorList>
            <person name="Aklujkar M."/>
            <person name="Krushkal J."/>
            <person name="DiBartolo G."/>
            <person name="Lapidus A."/>
            <person name="Land M.L."/>
            <person name="Lovley D.R."/>
        </authorList>
    </citation>
    <scope>NUCLEOTIDE SEQUENCE [LARGE SCALE GENOMIC DNA]</scope>
    <source>
        <strain evidence="11">ATCC 53774 / DSM 7210 / GS-15</strain>
    </source>
</reference>
<evidence type="ECO:0000256" key="6">
    <source>
        <dbReference type="SAM" id="Coils"/>
    </source>
</evidence>
<name>Q39TL3_GEOMG</name>
<feature type="domain" description="Polysaccharide chain length determinant N-terminal" evidence="8">
    <location>
        <begin position="20"/>
        <end position="71"/>
    </location>
</feature>
<accession>Q39TL3</accession>
<keyword evidence="2" id="KW-1003">Cell membrane</keyword>
<evidence type="ECO:0000256" key="7">
    <source>
        <dbReference type="SAM" id="Phobius"/>
    </source>
</evidence>
<evidence type="ECO:0000259" key="8">
    <source>
        <dbReference type="Pfam" id="PF02706"/>
    </source>
</evidence>
<dbReference type="AlphaFoldDB" id="Q39TL3"/>
<keyword evidence="6" id="KW-0175">Coiled coil</keyword>
<keyword evidence="3 7" id="KW-0812">Transmembrane</keyword>
<feature type="transmembrane region" description="Helical" evidence="7">
    <location>
        <begin position="355"/>
        <end position="375"/>
    </location>
</feature>
<dbReference type="Pfam" id="PF13807">
    <property type="entry name" value="GNVR"/>
    <property type="match status" value="1"/>
</dbReference>
<dbReference type="InterPro" id="IPR050445">
    <property type="entry name" value="Bact_polysacc_biosynth/exp"/>
</dbReference>
<dbReference type="STRING" id="269799.Gmet_2183"/>
<evidence type="ECO:0000256" key="4">
    <source>
        <dbReference type="ARBA" id="ARBA00022989"/>
    </source>
</evidence>
<evidence type="ECO:0000256" key="2">
    <source>
        <dbReference type="ARBA" id="ARBA00022475"/>
    </source>
</evidence>
<evidence type="ECO:0000313" key="11">
    <source>
        <dbReference type="Proteomes" id="UP000007073"/>
    </source>
</evidence>
<keyword evidence="5 7" id="KW-0472">Membrane</keyword>
<dbReference type="PANTHER" id="PTHR32309">
    <property type="entry name" value="TYROSINE-PROTEIN KINASE"/>
    <property type="match status" value="1"/>
</dbReference>
<dbReference type="GO" id="GO:0005886">
    <property type="term" value="C:plasma membrane"/>
    <property type="evidence" value="ECO:0007669"/>
    <property type="project" value="UniProtKB-SubCell"/>
</dbReference>
<feature type="domain" description="Tyrosine-protein kinase G-rich" evidence="9">
    <location>
        <begin position="298"/>
        <end position="374"/>
    </location>
</feature>
<dbReference type="GO" id="GO:0004713">
    <property type="term" value="F:protein tyrosine kinase activity"/>
    <property type="evidence" value="ECO:0007669"/>
    <property type="project" value="TreeGrafter"/>
</dbReference>
<keyword evidence="11" id="KW-1185">Reference proteome</keyword>
<dbReference type="eggNOG" id="COG3206">
    <property type="taxonomic scope" value="Bacteria"/>
</dbReference>
<evidence type="ECO:0000256" key="5">
    <source>
        <dbReference type="ARBA" id="ARBA00023136"/>
    </source>
</evidence>
<dbReference type="Pfam" id="PF02706">
    <property type="entry name" value="Wzz"/>
    <property type="match status" value="1"/>
</dbReference>
<evidence type="ECO:0000313" key="10">
    <source>
        <dbReference type="EMBL" id="ABB32411.1"/>
    </source>
</evidence>
<evidence type="ECO:0000259" key="9">
    <source>
        <dbReference type="Pfam" id="PF13807"/>
    </source>
</evidence>
<feature type="transmembrane region" description="Helical" evidence="7">
    <location>
        <begin position="32"/>
        <end position="52"/>
    </location>
</feature>
<gene>
    <name evidence="10" type="ordered locus">Gmet_2183</name>
</gene>